<dbReference type="Gene3D" id="3.40.1190.20">
    <property type="match status" value="1"/>
</dbReference>
<reference evidence="2 3" key="1">
    <citation type="submission" date="2018-06" db="EMBL/GenBank/DDBJ databases">
        <title>Complete Genomes of Monosporascus.</title>
        <authorList>
            <person name="Robinson A.J."/>
            <person name="Natvig D.O."/>
        </authorList>
    </citation>
    <scope>NUCLEOTIDE SEQUENCE [LARGE SCALE GENOMIC DNA]</scope>
    <source>
        <strain evidence="2 3">CBS 110550</strain>
    </source>
</reference>
<evidence type="ECO:0000259" key="1">
    <source>
        <dbReference type="Pfam" id="PF00294"/>
    </source>
</evidence>
<keyword evidence="3" id="KW-1185">Reference proteome</keyword>
<evidence type="ECO:0000313" key="2">
    <source>
        <dbReference type="EMBL" id="RYO99866.1"/>
    </source>
</evidence>
<dbReference type="EMBL" id="QJNU01000404">
    <property type="protein sequence ID" value="RYO99866.1"/>
    <property type="molecule type" value="Genomic_DNA"/>
</dbReference>
<proteinExistence type="predicted"/>
<protein>
    <recommendedName>
        <fullName evidence="1">Carbohydrate kinase PfkB domain-containing protein</fullName>
    </recommendedName>
</protein>
<feature type="domain" description="Carbohydrate kinase PfkB" evidence="1">
    <location>
        <begin position="67"/>
        <end position="201"/>
    </location>
</feature>
<comment type="caution">
    <text evidence="2">The sequence shown here is derived from an EMBL/GenBank/DDBJ whole genome shotgun (WGS) entry which is preliminary data.</text>
</comment>
<dbReference type="PANTHER" id="PTHR47098:SF1">
    <property type="entry name" value="PFKB FAMILY CARBOHYDRATE KINASE SUPERFAMILY (AFU_ORTHOLOGUE AFUA_4G09500)"/>
    <property type="match status" value="1"/>
</dbReference>
<accession>A0A4Q4T786</accession>
<evidence type="ECO:0000313" key="3">
    <source>
        <dbReference type="Proteomes" id="UP000293360"/>
    </source>
</evidence>
<sequence>MRLRVHKVEDKPSTRGLLVYEDTIFGTSPDDLVAQVSALRRLRDRYKIPGRPLIFWEPAPLTCDISTLIAHLDACKHVDVFSPNHLELGYLVEGKEKGGSSFSKPAIESQARTFLHYGVGENGQGLVVVRCGEHGSLTLSGSGAEWLPPFYDKPTTRVVDPTGAGNAFLGGFAAEFQETGDAREASICGAVAASYAIEQFGIPKLSRNTYFSEELWNGTSVRARAEEFKQRLAEAGIL</sequence>
<dbReference type="SUPFAM" id="SSF53613">
    <property type="entry name" value="Ribokinase-like"/>
    <property type="match status" value="1"/>
</dbReference>
<organism evidence="2 3">
    <name type="scientific">Monosporascus ibericus</name>
    <dbReference type="NCBI Taxonomy" id="155417"/>
    <lineage>
        <taxon>Eukaryota</taxon>
        <taxon>Fungi</taxon>
        <taxon>Dikarya</taxon>
        <taxon>Ascomycota</taxon>
        <taxon>Pezizomycotina</taxon>
        <taxon>Sordariomycetes</taxon>
        <taxon>Xylariomycetidae</taxon>
        <taxon>Xylariales</taxon>
        <taxon>Xylariales incertae sedis</taxon>
        <taxon>Monosporascus</taxon>
    </lineage>
</organism>
<dbReference type="STRING" id="155417.A0A4Q4T786"/>
<gene>
    <name evidence="2" type="ORF">DL764_006688</name>
</gene>
<dbReference type="Pfam" id="PF00294">
    <property type="entry name" value="PfkB"/>
    <property type="match status" value="1"/>
</dbReference>
<dbReference type="OrthoDB" id="497927at2759"/>
<dbReference type="InterPro" id="IPR029056">
    <property type="entry name" value="Ribokinase-like"/>
</dbReference>
<name>A0A4Q4T786_9PEZI</name>
<dbReference type="InterPro" id="IPR011611">
    <property type="entry name" value="PfkB_dom"/>
</dbReference>
<dbReference type="AlphaFoldDB" id="A0A4Q4T786"/>
<dbReference type="Proteomes" id="UP000293360">
    <property type="component" value="Unassembled WGS sequence"/>
</dbReference>
<dbReference type="PANTHER" id="PTHR47098">
    <property type="entry name" value="PROTEIN MAK32"/>
    <property type="match status" value="1"/>
</dbReference>